<dbReference type="Pfam" id="PF00135">
    <property type="entry name" value="COesterase"/>
    <property type="match status" value="1"/>
</dbReference>
<feature type="domain" description="Carboxylesterase type B" evidence="4">
    <location>
        <begin position="22"/>
        <end position="240"/>
    </location>
</feature>
<dbReference type="Proteomes" id="UP000326924">
    <property type="component" value="Unassembled WGS sequence"/>
</dbReference>
<sequence>MSFHHASLNARLSPVRISTAPGILQYRNIKFASIPERFAHSELINDWNGAAIGTETHGPRCPQVPYDLNTLFRIPAAYVSNRQEEESEFECLNLSVTVPEGAKAGDNLPVLIWIHGGSFVATVGSVESGLCDPAKLLCTAIASGLPLVYVAVNYRLNFLGFTYFDDERCNFGLFDQKHAIEWVHRHIHGFGGDPNNITLGGESAGAIAANFHTLSAHSHLLQRVILQSGTATTVPAQPPAVGATFRTRLMAALSVSSIGEMRALPAAAILAGQAAINVHTLFPINSGPFWRSPQNSIWSGEVLIGDCADEWSLFKTGISAVADPSSIFPDLPASETLLSAYGRDHKGVLRFTGDAKFHYHTEKYYRGFLERNPRVWRYIFDAPNPFVPEAGAHHAVDLLYLFAPASLTPTQEALGEEMRRAWIRFVAGAVPWDKGLDEKVLLLDQQGCRVVEASEVNRRRNVELWKVLDNLGWDAVAPVVGEVVRGRIRFE</sequence>
<dbReference type="Gene3D" id="3.40.50.1820">
    <property type="entry name" value="alpha/beta hydrolase"/>
    <property type="match status" value="1"/>
</dbReference>
<accession>A0A5J5ETM7</accession>
<evidence type="ECO:0000313" key="5">
    <source>
        <dbReference type="EMBL" id="KAA8902952.1"/>
    </source>
</evidence>
<keyword evidence="6" id="KW-1185">Reference proteome</keyword>
<evidence type="ECO:0000256" key="2">
    <source>
        <dbReference type="ARBA" id="ARBA00022801"/>
    </source>
</evidence>
<gene>
    <name evidence="5" type="ORF">FN846DRAFT_72799</name>
</gene>
<protein>
    <recommendedName>
        <fullName evidence="3">Carboxylic ester hydrolase</fullName>
        <ecNumber evidence="3">3.1.1.-</ecNumber>
    </recommendedName>
</protein>
<evidence type="ECO:0000256" key="1">
    <source>
        <dbReference type="ARBA" id="ARBA00005964"/>
    </source>
</evidence>
<dbReference type="InParanoid" id="A0A5J5ETM7"/>
<dbReference type="GO" id="GO:0016787">
    <property type="term" value="F:hydrolase activity"/>
    <property type="evidence" value="ECO:0007669"/>
    <property type="project" value="UniProtKB-KW"/>
</dbReference>
<dbReference type="InterPro" id="IPR019826">
    <property type="entry name" value="Carboxylesterase_B_AS"/>
</dbReference>
<comment type="similarity">
    <text evidence="1 3">Belongs to the type-B carboxylesterase/lipase family.</text>
</comment>
<dbReference type="PROSITE" id="PS00122">
    <property type="entry name" value="CARBOXYLESTERASE_B_1"/>
    <property type="match status" value="1"/>
</dbReference>
<dbReference type="InterPro" id="IPR002018">
    <property type="entry name" value="CarbesteraseB"/>
</dbReference>
<dbReference type="EMBL" id="VXIS01000124">
    <property type="protein sequence ID" value="KAA8902952.1"/>
    <property type="molecule type" value="Genomic_DNA"/>
</dbReference>
<reference evidence="5 6" key="1">
    <citation type="submission" date="2019-09" db="EMBL/GenBank/DDBJ databases">
        <title>Draft genome of the ectomycorrhizal ascomycete Sphaerosporella brunnea.</title>
        <authorList>
            <consortium name="DOE Joint Genome Institute"/>
            <person name="Benucci G.M."/>
            <person name="Marozzi G."/>
            <person name="Antonielli L."/>
            <person name="Sanchez S."/>
            <person name="Marco P."/>
            <person name="Wang X."/>
            <person name="Falini L.B."/>
            <person name="Barry K."/>
            <person name="Haridas S."/>
            <person name="Lipzen A."/>
            <person name="Labutti K."/>
            <person name="Grigoriev I.V."/>
            <person name="Murat C."/>
            <person name="Martin F."/>
            <person name="Albertini E."/>
            <person name="Donnini D."/>
            <person name="Bonito G."/>
        </authorList>
    </citation>
    <scope>NUCLEOTIDE SEQUENCE [LARGE SCALE GENOMIC DNA]</scope>
    <source>
        <strain evidence="5 6">Sb_GMNB300</strain>
    </source>
</reference>
<evidence type="ECO:0000256" key="3">
    <source>
        <dbReference type="RuleBase" id="RU361235"/>
    </source>
</evidence>
<organism evidence="5 6">
    <name type="scientific">Sphaerosporella brunnea</name>
    <dbReference type="NCBI Taxonomy" id="1250544"/>
    <lineage>
        <taxon>Eukaryota</taxon>
        <taxon>Fungi</taxon>
        <taxon>Dikarya</taxon>
        <taxon>Ascomycota</taxon>
        <taxon>Pezizomycotina</taxon>
        <taxon>Pezizomycetes</taxon>
        <taxon>Pezizales</taxon>
        <taxon>Pyronemataceae</taxon>
        <taxon>Sphaerosporella</taxon>
    </lineage>
</organism>
<dbReference type="AlphaFoldDB" id="A0A5J5ETM7"/>
<keyword evidence="2 3" id="KW-0378">Hydrolase</keyword>
<dbReference type="SUPFAM" id="SSF53474">
    <property type="entry name" value="alpha/beta-Hydrolases"/>
    <property type="match status" value="1"/>
</dbReference>
<comment type="caution">
    <text evidence="5">The sequence shown here is derived from an EMBL/GenBank/DDBJ whole genome shotgun (WGS) entry which is preliminary data.</text>
</comment>
<dbReference type="OrthoDB" id="3200163at2759"/>
<proteinExistence type="inferred from homology"/>
<dbReference type="InterPro" id="IPR050309">
    <property type="entry name" value="Type-B_Carboxylest/Lipase"/>
</dbReference>
<dbReference type="InterPro" id="IPR029058">
    <property type="entry name" value="AB_hydrolase_fold"/>
</dbReference>
<dbReference type="PANTHER" id="PTHR11559">
    <property type="entry name" value="CARBOXYLESTERASE"/>
    <property type="match status" value="1"/>
</dbReference>
<dbReference type="EC" id="3.1.1.-" evidence="3"/>
<evidence type="ECO:0000313" key="6">
    <source>
        <dbReference type="Proteomes" id="UP000326924"/>
    </source>
</evidence>
<evidence type="ECO:0000259" key="4">
    <source>
        <dbReference type="Pfam" id="PF00135"/>
    </source>
</evidence>
<name>A0A5J5ETM7_9PEZI</name>